<reference evidence="3" key="1">
    <citation type="submission" date="2016-10" db="EMBL/GenBank/DDBJ databases">
        <authorList>
            <person name="Varghese N."/>
            <person name="Submissions S."/>
        </authorList>
    </citation>
    <scope>NUCLEOTIDE SEQUENCE [LARGE SCALE GENOMIC DNA]</scope>
    <source>
        <strain evidence="3">LP51</strain>
    </source>
</reference>
<feature type="transmembrane region" description="Helical" evidence="1">
    <location>
        <begin position="71"/>
        <end position="92"/>
    </location>
</feature>
<dbReference type="RefSeq" id="WP_092098294.1">
    <property type="nucleotide sequence ID" value="NZ_FOOT01000001.1"/>
</dbReference>
<dbReference type="GO" id="GO:0015385">
    <property type="term" value="F:sodium:proton antiporter activity"/>
    <property type="evidence" value="ECO:0007669"/>
    <property type="project" value="TreeGrafter"/>
</dbReference>
<keyword evidence="1" id="KW-1133">Transmembrane helix</keyword>
<dbReference type="InterPro" id="IPR005133">
    <property type="entry name" value="PhaG_MnhG_YufB"/>
</dbReference>
<dbReference type="Pfam" id="PF03334">
    <property type="entry name" value="PhaG_MnhG_YufB"/>
    <property type="match status" value="1"/>
</dbReference>
<dbReference type="AlphaFoldDB" id="A0A1I2MKL6"/>
<dbReference type="NCBIfam" id="NF009314">
    <property type="entry name" value="PRK12674.1-2"/>
    <property type="match status" value="1"/>
</dbReference>
<organism evidence="2 3">
    <name type="scientific">Pontibacter chinhatensis</name>
    <dbReference type="NCBI Taxonomy" id="1436961"/>
    <lineage>
        <taxon>Bacteria</taxon>
        <taxon>Pseudomonadati</taxon>
        <taxon>Bacteroidota</taxon>
        <taxon>Cytophagia</taxon>
        <taxon>Cytophagales</taxon>
        <taxon>Hymenobacteraceae</taxon>
        <taxon>Pontibacter</taxon>
    </lineage>
</organism>
<protein>
    <submittedName>
        <fullName evidence="2">Multicomponent Na+:H+ antiporter subunit G</fullName>
    </submittedName>
</protein>
<evidence type="ECO:0000313" key="3">
    <source>
        <dbReference type="Proteomes" id="UP000198724"/>
    </source>
</evidence>
<dbReference type="NCBIfam" id="TIGR01300">
    <property type="entry name" value="CPA3_mnhG_phaG"/>
    <property type="match status" value="1"/>
</dbReference>
<dbReference type="PANTHER" id="PTHR34703">
    <property type="entry name" value="ANTIPORTER SUBUNIT MNHG2-RELATED"/>
    <property type="match status" value="1"/>
</dbReference>
<keyword evidence="3" id="KW-1185">Reference proteome</keyword>
<feature type="transmembrane region" description="Helical" evidence="1">
    <location>
        <begin position="12"/>
        <end position="34"/>
    </location>
</feature>
<evidence type="ECO:0000313" key="2">
    <source>
        <dbReference type="EMBL" id="SFF89671.1"/>
    </source>
</evidence>
<name>A0A1I2MKL6_9BACT</name>
<proteinExistence type="predicted"/>
<keyword evidence="1" id="KW-0812">Transmembrane</keyword>
<dbReference type="STRING" id="1436961.SAMN05421739_101289"/>
<gene>
    <name evidence="2" type="ORF">SAMN05421739_101289</name>
</gene>
<dbReference type="PANTHER" id="PTHR34703:SF1">
    <property type="entry name" value="ANTIPORTER SUBUNIT MNHG2-RELATED"/>
    <property type="match status" value="1"/>
</dbReference>
<evidence type="ECO:0000256" key="1">
    <source>
        <dbReference type="SAM" id="Phobius"/>
    </source>
</evidence>
<dbReference type="Proteomes" id="UP000198724">
    <property type="component" value="Unassembled WGS sequence"/>
</dbReference>
<sequence>METSIDWELVREIISCVFILAGACFMLIASIGLLRFPDFYIRMSAITKGSTLGLGLILMGMAIYFNQPGVLLKVLAIITFTYVTAPVAAHVIGRTAVQNGIAFWGKTNLEEFKGYLMKHRLERHTNQDRYTEEVPPAMMEKDGGAGDAAGKV</sequence>
<dbReference type="OrthoDB" id="9806575at2"/>
<feature type="transmembrane region" description="Helical" evidence="1">
    <location>
        <begin position="46"/>
        <end position="65"/>
    </location>
</feature>
<accession>A0A1I2MKL6</accession>
<dbReference type="EMBL" id="FOOT01000001">
    <property type="protein sequence ID" value="SFF89671.1"/>
    <property type="molecule type" value="Genomic_DNA"/>
</dbReference>
<keyword evidence="1" id="KW-0472">Membrane</keyword>